<dbReference type="HAMAP" id="MF_00108">
    <property type="entry name" value="IspD"/>
    <property type="match status" value="1"/>
</dbReference>
<dbReference type="GO" id="GO:0050518">
    <property type="term" value="F:2-C-methyl-D-erythritol 4-phosphate cytidylyltransferase activity"/>
    <property type="evidence" value="ECO:0007669"/>
    <property type="project" value="UniProtKB-EC"/>
</dbReference>
<dbReference type="EC" id="2.7.7.60" evidence="7"/>
<protein>
    <recommendedName>
        <fullName evidence="7">2-C-methyl-D-erythritol 4-phosphate cytidylyltransferase</fullName>
        <ecNumber evidence="7">2.7.7.60</ecNumber>
    </recommendedName>
    <alternativeName>
        <fullName evidence="7">4-diphosphocytidyl-2C-methyl-D-erythritol synthase</fullName>
    </alternativeName>
    <alternativeName>
        <fullName evidence="7">MEP cytidylyltransferase</fullName>
        <shortName evidence="7">MCT</shortName>
    </alternativeName>
</protein>
<evidence type="ECO:0000313" key="8">
    <source>
        <dbReference type="EMBL" id="MBM7615335.1"/>
    </source>
</evidence>
<feature type="site" description="Transition state stabilizer" evidence="7">
    <location>
        <position position="27"/>
    </location>
</feature>
<sequence>MEKEKQQVKAVVVAGGKGKRMGASCHKQYIMLHNKPVLAHTLQVFQDCTEIEEIVLVVGEGEVEFCQKEILDKYQLSKVARVVEGGKERFHSVYNGLVAIDNCSIVLIHDGARPFVKEEIILNSIMEAQREGAVIVGVPVKDTIKIINDNMEVANTPARKTLWAIQTPQTFRYSLLREAYDKNQWDESITDDASLMEKVGQRVKVIMGDYENIKLTTPDDLLIAEKILMKGEEN</sequence>
<dbReference type="PANTHER" id="PTHR32125">
    <property type="entry name" value="2-C-METHYL-D-ERYTHRITOL 4-PHOSPHATE CYTIDYLYLTRANSFERASE, CHLOROPLASTIC"/>
    <property type="match status" value="1"/>
</dbReference>
<dbReference type="NCBIfam" id="NF001186">
    <property type="entry name" value="PRK00155.2-3"/>
    <property type="match status" value="1"/>
</dbReference>
<keyword evidence="4 7" id="KW-0808">Transferase</keyword>
<dbReference type="PROSITE" id="PS01295">
    <property type="entry name" value="ISPD"/>
    <property type="match status" value="1"/>
</dbReference>
<dbReference type="InterPro" id="IPR050088">
    <property type="entry name" value="IspD/TarI_cytidylyltransf_bact"/>
</dbReference>
<dbReference type="CDD" id="cd02516">
    <property type="entry name" value="CDP-ME_synthetase"/>
    <property type="match status" value="1"/>
</dbReference>
<dbReference type="InterPro" id="IPR018294">
    <property type="entry name" value="ISPD_synthase_CS"/>
</dbReference>
<feature type="site" description="Positions MEP for the nucleophilic attack" evidence="7">
    <location>
        <position position="214"/>
    </location>
</feature>
<feature type="site" description="Transition state stabilizer" evidence="7">
    <location>
        <position position="20"/>
    </location>
</feature>
<dbReference type="Pfam" id="PF01128">
    <property type="entry name" value="IspD"/>
    <property type="match status" value="1"/>
</dbReference>
<evidence type="ECO:0000256" key="6">
    <source>
        <dbReference type="ARBA" id="ARBA00023229"/>
    </source>
</evidence>
<comment type="catalytic activity">
    <reaction evidence="1 7">
        <text>2-C-methyl-D-erythritol 4-phosphate + CTP + H(+) = 4-CDP-2-C-methyl-D-erythritol + diphosphate</text>
        <dbReference type="Rhea" id="RHEA:13429"/>
        <dbReference type="ChEBI" id="CHEBI:15378"/>
        <dbReference type="ChEBI" id="CHEBI:33019"/>
        <dbReference type="ChEBI" id="CHEBI:37563"/>
        <dbReference type="ChEBI" id="CHEBI:57823"/>
        <dbReference type="ChEBI" id="CHEBI:58262"/>
        <dbReference type="EC" id="2.7.7.60"/>
    </reaction>
</comment>
<evidence type="ECO:0000256" key="7">
    <source>
        <dbReference type="HAMAP-Rule" id="MF_00108"/>
    </source>
</evidence>
<keyword evidence="5 7" id="KW-0548">Nucleotidyltransferase</keyword>
<dbReference type="Proteomes" id="UP001314796">
    <property type="component" value="Unassembled WGS sequence"/>
</dbReference>
<proteinExistence type="inferred from homology"/>
<evidence type="ECO:0000256" key="2">
    <source>
        <dbReference type="ARBA" id="ARBA00004787"/>
    </source>
</evidence>
<dbReference type="InterPro" id="IPR001228">
    <property type="entry name" value="IspD"/>
</dbReference>
<evidence type="ECO:0000256" key="5">
    <source>
        <dbReference type="ARBA" id="ARBA00022695"/>
    </source>
</evidence>
<dbReference type="RefSeq" id="WP_204402412.1">
    <property type="nucleotide sequence ID" value="NZ_JAFBEE010000011.1"/>
</dbReference>
<name>A0ABS2NQU9_9FIRM</name>
<keyword evidence="9" id="KW-1185">Reference proteome</keyword>
<gene>
    <name evidence="7" type="primary">ispD</name>
    <name evidence="8" type="ORF">JOC73_001904</name>
</gene>
<dbReference type="EMBL" id="JAFBEE010000011">
    <property type="protein sequence ID" value="MBM7615335.1"/>
    <property type="molecule type" value="Genomic_DNA"/>
</dbReference>
<dbReference type="InterPro" id="IPR029044">
    <property type="entry name" value="Nucleotide-diphossugar_trans"/>
</dbReference>
<dbReference type="NCBIfam" id="TIGR00453">
    <property type="entry name" value="ispD"/>
    <property type="match status" value="1"/>
</dbReference>
<dbReference type="SUPFAM" id="SSF53448">
    <property type="entry name" value="Nucleotide-diphospho-sugar transferases"/>
    <property type="match status" value="1"/>
</dbReference>
<comment type="function">
    <text evidence="7">Catalyzes the formation of 4-diphosphocytidyl-2-C-methyl-D-erythritol from CTP and 2-C-methyl-D-erythritol 4-phosphate (MEP).</text>
</comment>
<evidence type="ECO:0000256" key="3">
    <source>
        <dbReference type="ARBA" id="ARBA00009789"/>
    </source>
</evidence>
<keyword evidence="6 7" id="KW-0414">Isoprene biosynthesis</keyword>
<comment type="similarity">
    <text evidence="3 7">Belongs to the IspD/TarI cytidylyltransferase family. IspD subfamily.</text>
</comment>
<feature type="site" description="Positions MEP for the nucleophilic attack" evidence="7">
    <location>
        <position position="159"/>
    </location>
</feature>
<comment type="caution">
    <text evidence="8">The sequence shown here is derived from an EMBL/GenBank/DDBJ whole genome shotgun (WGS) entry which is preliminary data.</text>
</comment>
<dbReference type="InterPro" id="IPR034683">
    <property type="entry name" value="IspD/TarI"/>
</dbReference>
<accession>A0ABS2NQU9</accession>
<organism evidence="8 9">
    <name type="scientific">Alkaliphilus hydrothermalis</name>
    <dbReference type="NCBI Taxonomy" id="1482730"/>
    <lineage>
        <taxon>Bacteria</taxon>
        <taxon>Bacillati</taxon>
        <taxon>Bacillota</taxon>
        <taxon>Clostridia</taxon>
        <taxon>Peptostreptococcales</taxon>
        <taxon>Natronincolaceae</taxon>
        <taxon>Alkaliphilus</taxon>
    </lineage>
</organism>
<evidence type="ECO:0000313" key="9">
    <source>
        <dbReference type="Proteomes" id="UP001314796"/>
    </source>
</evidence>
<evidence type="ECO:0000256" key="1">
    <source>
        <dbReference type="ARBA" id="ARBA00001282"/>
    </source>
</evidence>
<dbReference type="PANTHER" id="PTHR32125:SF4">
    <property type="entry name" value="2-C-METHYL-D-ERYTHRITOL 4-PHOSPHATE CYTIDYLYLTRANSFERASE, CHLOROPLASTIC"/>
    <property type="match status" value="1"/>
</dbReference>
<evidence type="ECO:0000256" key="4">
    <source>
        <dbReference type="ARBA" id="ARBA00022679"/>
    </source>
</evidence>
<reference evidence="8 9" key="1">
    <citation type="submission" date="2021-01" db="EMBL/GenBank/DDBJ databases">
        <title>Genomic Encyclopedia of Type Strains, Phase IV (KMG-IV): sequencing the most valuable type-strain genomes for metagenomic binning, comparative biology and taxonomic classification.</title>
        <authorList>
            <person name="Goeker M."/>
        </authorList>
    </citation>
    <scope>NUCLEOTIDE SEQUENCE [LARGE SCALE GENOMIC DNA]</scope>
    <source>
        <strain evidence="8 9">DSM 25890</strain>
    </source>
</reference>
<dbReference type="Gene3D" id="3.90.550.10">
    <property type="entry name" value="Spore Coat Polysaccharide Biosynthesis Protein SpsA, Chain A"/>
    <property type="match status" value="1"/>
</dbReference>
<comment type="pathway">
    <text evidence="2 7">Isoprenoid biosynthesis; isopentenyl diphosphate biosynthesis via DXP pathway; isopentenyl diphosphate from 1-deoxy-D-xylulose 5-phosphate: step 2/6.</text>
</comment>